<dbReference type="RefSeq" id="WP_069314472.1">
    <property type="nucleotide sequence ID" value="NZ_MDTU01000007.1"/>
</dbReference>
<evidence type="ECO:0000313" key="2">
    <source>
        <dbReference type="Proteomes" id="UP000094329"/>
    </source>
</evidence>
<gene>
    <name evidence="1" type="ORF">BGC07_18165</name>
</gene>
<proteinExistence type="predicted"/>
<protein>
    <submittedName>
        <fullName evidence="1">Uncharacterized protein</fullName>
    </submittedName>
</protein>
<comment type="caution">
    <text evidence="1">The sequence shown here is derived from an EMBL/GenBank/DDBJ whole genome shotgun (WGS) entry which is preliminary data.</text>
</comment>
<organism evidence="1 2">
    <name type="scientific">Piscirickettsia litoralis</name>
    <dbReference type="NCBI Taxonomy" id="1891921"/>
    <lineage>
        <taxon>Bacteria</taxon>
        <taxon>Pseudomonadati</taxon>
        <taxon>Pseudomonadota</taxon>
        <taxon>Gammaproteobacteria</taxon>
        <taxon>Thiotrichales</taxon>
        <taxon>Piscirickettsiaceae</taxon>
        <taxon>Piscirickettsia</taxon>
    </lineage>
</organism>
<name>A0ABX2ZXW9_9GAMM</name>
<dbReference type="EMBL" id="MDTU01000007">
    <property type="protein sequence ID" value="ODN41073.1"/>
    <property type="molecule type" value="Genomic_DNA"/>
</dbReference>
<reference evidence="1 2" key="1">
    <citation type="submission" date="2016-08" db="EMBL/GenBank/DDBJ databases">
        <title>Draft genome sequence of Candidatus Piscirickettsia litoralis, from seawater.</title>
        <authorList>
            <person name="Wan X."/>
            <person name="Lee A.J."/>
            <person name="Hou S."/>
            <person name="Donachie S.P."/>
        </authorList>
    </citation>
    <scope>NUCLEOTIDE SEQUENCE [LARGE SCALE GENOMIC DNA]</scope>
    <source>
        <strain evidence="1 2">Y2</strain>
    </source>
</reference>
<sequence>MKYSEKGSESHRSFEISYIITLQENKKYTAYGGYAGPSLSLCNTYTSPGYFDTIREAKEQFLREMKAIIDNL</sequence>
<evidence type="ECO:0000313" key="1">
    <source>
        <dbReference type="EMBL" id="ODN41073.1"/>
    </source>
</evidence>
<dbReference type="Proteomes" id="UP000094329">
    <property type="component" value="Unassembled WGS sequence"/>
</dbReference>
<keyword evidence="2" id="KW-1185">Reference proteome</keyword>
<accession>A0ABX2ZXW9</accession>